<evidence type="ECO:0000313" key="2">
    <source>
        <dbReference type="EMBL" id="BBN99683.1"/>
    </source>
</evidence>
<proteinExistence type="predicted"/>
<accession>A0A5K7X530</accession>
<gene>
    <name evidence="2" type="primary">aguA</name>
    <name evidence="2" type="ORF">St703_23880</name>
</gene>
<dbReference type="PANTHER" id="PTHR31377">
    <property type="entry name" value="AGMATINE DEIMINASE-RELATED"/>
    <property type="match status" value="1"/>
</dbReference>
<reference evidence="2 3" key="1">
    <citation type="submission" date="2019-09" db="EMBL/GenBank/DDBJ databases">
        <title>Complete genome sequence of Sporolactobacillus terrae 70-3.</title>
        <authorList>
            <person name="Tanaka N."/>
            <person name="Shiwa Y."/>
            <person name="Fujita N."/>
            <person name="Tanasupawat S."/>
        </authorList>
    </citation>
    <scope>NUCLEOTIDE SEQUENCE [LARGE SCALE GENOMIC DNA]</scope>
    <source>
        <strain evidence="2 3">70-3</strain>
    </source>
</reference>
<evidence type="ECO:0000313" key="3">
    <source>
        <dbReference type="Proteomes" id="UP000326951"/>
    </source>
</evidence>
<name>A0A5K7X530_9BACL</name>
<dbReference type="Gene3D" id="3.75.10.10">
    <property type="entry name" value="L-arginine/glycine Amidinotransferase, Chain A"/>
    <property type="match status" value="1"/>
</dbReference>
<dbReference type="GO" id="GO:0004668">
    <property type="term" value="F:protein-arginine deiminase activity"/>
    <property type="evidence" value="ECO:0007669"/>
    <property type="project" value="InterPro"/>
</dbReference>
<organism evidence="2 3">
    <name type="scientific">Sporolactobacillus terrae</name>
    <dbReference type="NCBI Taxonomy" id="269673"/>
    <lineage>
        <taxon>Bacteria</taxon>
        <taxon>Bacillati</taxon>
        <taxon>Bacillota</taxon>
        <taxon>Bacilli</taxon>
        <taxon>Bacillales</taxon>
        <taxon>Sporolactobacillaceae</taxon>
        <taxon>Sporolactobacillus</taxon>
    </lineage>
</organism>
<dbReference type="GO" id="GO:0047632">
    <property type="term" value="F:agmatine deiminase activity"/>
    <property type="evidence" value="ECO:0007669"/>
    <property type="project" value="TreeGrafter"/>
</dbReference>
<dbReference type="AlphaFoldDB" id="A0A5K7X530"/>
<evidence type="ECO:0000256" key="1">
    <source>
        <dbReference type="ARBA" id="ARBA00022801"/>
    </source>
</evidence>
<protein>
    <submittedName>
        <fullName evidence="2">Putative agmatine deiminase</fullName>
    </submittedName>
</protein>
<sequence length="352" mass="39311">MMNPSELTYRMPAEWQTHACTFLSWPVRASMCAPENYAQVCRGYAAFAQAIAEFEPVVVLINENEEAKVSSFLHPSAYPINLRVLPHNDSWVRDNGPTFLINEQEALAGVNWRFNAWGGKYTPWDLDDALAAKLLDELGIKRYDAPLVMEGGSFHVDGEGSLLTTEQCLLNANRNPELDRAQIEQKLNEYLNISKVIWLKHGLSGDETDGHVDNIACFAAPGKILIQSCGDSNDENWQITEENIARLRQMLDAKGRKLEVIRVPQPPKRMNGSERLTLSYLNFYFVNGGIILPIFGGDAEETDQQAITILSQTFPDRRIRPVDGTAIIGEGGNVHCATQQMPVYRKRGSGTS</sequence>
<dbReference type="Proteomes" id="UP000326951">
    <property type="component" value="Chromosome"/>
</dbReference>
<keyword evidence="1" id="KW-0378">Hydrolase</keyword>
<dbReference type="EMBL" id="AP021853">
    <property type="protein sequence ID" value="BBN99683.1"/>
    <property type="molecule type" value="Genomic_DNA"/>
</dbReference>
<dbReference type="SUPFAM" id="SSF55909">
    <property type="entry name" value="Pentein"/>
    <property type="match status" value="1"/>
</dbReference>
<dbReference type="Pfam" id="PF04371">
    <property type="entry name" value="PAD_porph"/>
    <property type="match status" value="1"/>
</dbReference>
<dbReference type="PANTHER" id="PTHR31377:SF0">
    <property type="entry name" value="AGMATINE DEIMINASE-RELATED"/>
    <property type="match status" value="1"/>
</dbReference>
<dbReference type="InterPro" id="IPR007466">
    <property type="entry name" value="Peptidyl-Arg-deiminase_porph"/>
</dbReference>
<dbReference type="GO" id="GO:0009446">
    <property type="term" value="P:putrescine biosynthetic process"/>
    <property type="evidence" value="ECO:0007669"/>
    <property type="project" value="InterPro"/>
</dbReference>